<dbReference type="Pfam" id="PF18365">
    <property type="entry name" value="PI_PP_C"/>
    <property type="match status" value="1"/>
</dbReference>
<dbReference type="AlphaFoldDB" id="A0A378LUT8"/>
<dbReference type="InterPro" id="IPR041034">
    <property type="entry name" value="PI_PP_C"/>
</dbReference>
<reference evidence="3 4" key="1">
    <citation type="submission" date="2018-06" db="EMBL/GenBank/DDBJ databases">
        <authorList>
            <consortium name="Pathogen Informatics"/>
            <person name="Doyle S."/>
        </authorList>
    </citation>
    <scope>NUCLEOTIDE SEQUENCE [LARGE SCALE GENOMIC DNA]</scope>
    <source>
        <strain evidence="3 4">NCTC11532</strain>
    </source>
</reference>
<feature type="domain" description="Phosphoinositide phosphatase insertion" evidence="1">
    <location>
        <begin position="188"/>
        <end position="280"/>
    </location>
</feature>
<accession>A0A378LUT8</accession>
<organism evidence="3 4">
    <name type="scientific">Legionella wadsworthii</name>
    <dbReference type="NCBI Taxonomy" id="28088"/>
    <lineage>
        <taxon>Bacteria</taxon>
        <taxon>Pseudomonadati</taxon>
        <taxon>Pseudomonadota</taxon>
        <taxon>Gammaproteobacteria</taxon>
        <taxon>Legionellales</taxon>
        <taxon>Legionellaceae</taxon>
        <taxon>Legionella</taxon>
    </lineage>
</organism>
<feature type="domain" description="Phosphoinositide phosphatase C-terminal" evidence="2">
    <location>
        <begin position="685"/>
        <end position="808"/>
    </location>
</feature>
<dbReference type="Pfam" id="PF18363">
    <property type="entry name" value="PI_PP_I"/>
    <property type="match status" value="1"/>
</dbReference>
<evidence type="ECO:0000313" key="4">
    <source>
        <dbReference type="Proteomes" id="UP000255297"/>
    </source>
</evidence>
<keyword evidence="4" id="KW-1185">Reference proteome</keyword>
<dbReference type="InterPro" id="IPR040769">
    <property type="entry name" value="PI_PP_I"/>
</dbReference>
<dbReference type="EMBL" id="UGPB01000001">
    <property type="protein sequence ID" value="STY31538.1"/>
    <property type="molecule type" value="Genomic_DNA"/>
</dbReference>
<dbReference type="STRING" id="1122170.GCA_000701265_01411"/>
<name>A0A378LUT8_9GAMM</name>
<dbReference type="Gene3D" id="1.10.520.60">
    <property type="match status" value="1"/>
</dbReference>
<dbReference type="RefSeq" id="WP_031566529.1">
    <property type="nucleotide sequence ID" value="NZ_CAAAIS010000006.1"/>
</dbReference>
<dbReference type="Proteomes" id="UP000255297">
    <property type="component" value="Unassembled WGS sequence"/>
</dbReference>
<protein>
    <submittedName>
        <fullName evidence="3">Oxidoreductase</fullName>
    </submittedName>
</protein>
<evidence type="ECO:0000259" key="2">
    <source>
        <dbReference type="Pfam" id="PF18365"/>
    </source>
</evidence>
<proteinExistence type="predicted"/>
<evidence type="ECO:0000313" key="3">
    <source>
        <dbReference type="EMBL" id="STY31538.1"/>
    </source>
</evidence>
<gene>
    <name evidence="3" type="ORF">NCTC11532_02947</name>
</gene>
<sequence>MGKGIILRVPHGTELSSQLLQSLEIRFPGYVLEYFNEKPDYRRSFTRRVNSLHNAFSFLLNAYPFPPQSKFLVKSTLEDYINECKESALEAKGPIDELHKELERYTAKLVELIKLVWGASIKEGIELLNEAEQYELMRQGRYDLATITPIKVDENTDFIIQLDESLPPHYEQFITELRQIKAKKYPKTPYWLYGLTESQQAYFCNLDRKIETHTELVQDFNDFLINWTSIKKKSLSLNIDLQQVASGSLPLPSWFNELSPHLKEMMRILAADPTTLEKNLTQFKKLICSESFKREYSETAVHPATIPQWYWVLPHHQQFFLEHALKGFEREEDAVTFLSSRHRTLPLPANYAAHSILAINRDGEIRELTKKRYRSSHIATRDGLGWPMAVQQRHIDSNLTKVMEYAKSGMLAILQTLISPIHAADYVPNWLTDYLPTLPPDLELYKLARAAVQRRAKHQEILQSNHPYNLAKRLYYTQSNDKDGLTLLAIAKKYVSSTPGLQELLEQYKNVLESAPGTATIFDYAGRELFLSSLEQLILLAIGGHSYGSCVSGKDRKAIELIHTDAMILYKQIYGSLPAFDELPDKENRIRFVSLVADLYMSRHQHEHAGQNAPGSEGIKTPEWYLPEDIANEIKKRLDNERALKNDDRMATDNEVKNIFIGGHKKVKEYLFSENTLLCRLVARQLGNANCTRLYDALHPLINEKGLFNSVETTSSWTPMFFSETTGSPGGIKQIFDLMINPSSGKDNVVRIEKIMQIVLERPEANESRSEATNSVYGRFRAFMKSENFSDMVEKTVEEWGSLFKKSKESYTESPIYS</sequence>
<evidence type="ECO:0000259" key="1">
    <source>
        <dbReference type="Pfam" id="PF18363"/>
    </source>
</evidence>
<dbReference type="OrthoDB" id="5650789at2"/>
<dbReference type="Gene3D" id="1.20.120.1720">
    <property type="match status" value="1"/>
</dbReference>